<dbReference type="Pfam" id="PF03935">
    <property type="entry name" value="SKN1_KRE6_Sbg1"/>
    <property type="match status" value="1"/>
</dbReference>
<evidence type="ECO:0000256" key="3">
    <source>
        <dbReference type="ARBA" id="ARBA00022692"/>
    </source>
</evidence>
<comment type="subcellular location">
    <subcellularLocation>
        <location evidence="1">Membrane</location>
        <topology evidence="1">Single-pass type II membrane protein</topology>
    </subcellularLocation>
</comment>
<dbReference type="AlphaFoldDB" id="A0A286UBD7"/>
<evidence type="ECO:0000256" key="2">
    <source>
        <dbReference type="ARBA" id="ARBA00010962"/>
    </source>
</evidence>
<reference evidence="12 13" key="1">
    <citation type="journal article" date="2017" name="Mol. Ecol.">
        <title>Comparative and population genomic landscape of Phellinus noxius: A hypervariable fungus causing root rot in trees.</title>
        <authorList>
            <person name="Chung C.L."/>
            <person name="Lee T.J."/>
            <person name="Akiba M."/>
            <person name="Lee H.H."/>
            <person name="Kuo T.H."/>
            <person name="Liu D."/>
            <person name="Ke H.M."/>
            <person name="Yokoi T."/>
            <person name="Roa M.B."/>
            <person name="Lu M.J."/>
            <person name="Chang Y.Y."/>
            <person name="Ann P.J."/>
            <person name="Tsai J.N."/>
            <person name="Chen C.Y."/>
            <person name="Tzean S.S."/>
            <person name="Ota Y."/>
            <person name="Hattori T."/>
            <person name="Sahashi N."/>
            <person name="Liou R.F."/>
            <person name="Kikuchi T."/>
            <person name="Tsai I.J."/>
        </authorList>
    </citation>
    <scope>NUCLEOTIDE SEQUENCE [LARGE SCALE GENOMIC DNA]</scope>
    <source>
        <strain evidence="12 13">FFPRI411160</strain>
    </source>
</reference>
<comment type="similarity">
    <text evidence="2">Belongs to the SKN1/KRE6 family.</text>
</comment>
<feature type="region of interest" description="Disordered" evidence="9">
    <location>
        <begin position="1"/>
        <end position="46"/>
    </location>
</feature>
<keyword evidence="13" id="KW-1185">Reference proteome</keyword>
<proteinExistence type="inferred from homology"/>
<evidence type="ECO:0000313" key="13">
    <source>
        <dbReference type="Proteomes" id="UP000217199"/>
    </source>
</evidence>
<evidence type="ECO:0000256" key="8">
    <source>
        <dbReference type="ARBA" id="ARBA00023316"/>
    </source>
</evidence>
<evidence type="ECO:0000256" key="9">
    <source>
        <dbReference type="SAM" id="MobiDB-lite"/>
    </source>
</evidence>
<accession>A0A286UBD7</accession>
<dbReference type="InParanoid" id="A0A286UBD7"/>
<feature type="compositionally biased region" description="Polar residues" evidence="9">
    <location>
        <begin position="33"/>
        <end position="46"/>
    </location>
</feature>
<dbReference type="PANTHER" id="PTHR31361:SF15">
    <property type="entry name" value="GH16 DOMAIN-CONTAINING PROTEIN"/>
    <property type="match status" value="1"/>
</dbReference>
<keyword evidence="8" id="KW-0961">Cell wall biogenesis/degradation</keyword>
<dbReference type="GO" id="GO:0005886">
    <property type="term" value="C:plasma membrane"/>
    <property type="evidence" value="ECO:0007669"/>
    <property type="project" value="TreeGrafter"/>
</dbReference>
<feature type="transmembrane region" description="Helical" evidence="10">
    <location>
        <begin position="159"/>
        <end position="182"/>
    </location>
</feature>
<organism evidence="12 13">
    <name type="scientific">Pyrrhoderma noxium</name>
    <dbReference type="NCBI Taxonomy" id="2282107"/>
    <lineage>
        <taxon>Eukaryota</taxon>
        <taxon>Fungi</taxon>
        <taxon>Dikarya</taxon>
        <taxon>Basidiomycota</taxon>
        <taxon>Agaricomycotina</taxon>
        <taxon>Agaricomycetes</taxon>
        <taxon>Hymenochaetales</taxon>
        <taxon>Hymenochaetaceae</taxon>
        <taxon>Pyrrhoderma</taxon>
    </lineage>
</organism>
<evidence type="ECO:0000256" key="6">
    <source>
        <dbReference type="ARBA" id="ARBA00023136"/>
    </source>
</evidence>
<comment type="caution">
    <text evidence="12">The sequence shown here is derived from an EMBL/GenBank/DDBJ whole genome shotgun (WGS) entry which is preliminary data.</text>
</comment>
<evidence type="ECO:0000256" key="1">
    <source>
        <dbReference type="ARBA" id="ARBA00004606"/>
    </source>
</evidence>
<dbReference type="OrthoDB" id="412647at2759"/>
<keyword evidence="7" id="KW-0325">Glycoprotein</keyword>
<dbReference type="InterPro" id="IPR013320">
    <property type="entry name" value="ConA-like_dom_sf"/>
</dbReference>
<evidence type="ECO:0000256" key="5">
    <source>
        <dbReference type="ARBA" id="ARBA00022989"/>
    </source>
</evidence>
<feature type="domain" description="GH16" evidence="11">
    <location>
        <begin position="228"/>
        <end position="585"/>
    </location>
</feature>
<evidence type="ECO:0000256" key="10">
    <source>
        <dbReference type="SAM" id="Phobius"/>
    </source>
</evidence>
<evidence type="ECO:0000256" key="4">
    <source>
        <dbReference type="ARBA" id="ARBA00022968"/>
    </source>
</evidence>
<dbReference type="Proteomes" id="UP000217199">
    <property type="component" value="Unassembled WGS sequence"/>
</dbReference>
<evidence type="ECO:0000313" key="12">
    <source>
        <dbReference type="EMBL" id="PAV16893.1"/>
    </source>
</evidence>
<dbReference type="Gene3D" id="2.60.120.200">
    <property type="match status" value="1"/>
</dbReference>
<dbReference type="FunCoup" id="A0A286UBD7">
    <property type="interactions" value="76"/>
</dbReference>
<keyword evidence="4" id="KW-0735">Signal-anchor</keyword>
<keyword evidence="5 10" id="KW-1133">Transmembrane helix</keyword>
<dbReference type="CDD" id="cd02180">
    <property type="entry name" value="GH16_fungal_KRE6_glucanase"/>
    <property type="match status" value="1"/>
</dbReference>
<dbReference type="STRING" id="2282107.A0A286UBD7"/>
<dbReference type="FunFam" id="2.60.120.200:FF:000135">
    <property type="entry name" value="Related to KRE6-glucan synthase subunit"/>
    <property type="match status" value="1"/>
</dbReference>
<dbReference type="SUPFAM" id="SSF49899">
    <property type="entry name" value="Concanavalin A-like lectins/glucanases"/>
    <property type="match status" value="1"/>
</dbReference>
<dbReference type="InterPro" id="IPR000757">
    <property type="entry name" value="Beta-glucanase-like"/>
</dbReference>
<evidence type="ECO:0000256" key="7">
    <source>
        <dbReference type="ARBA" id="ARBA00023180"/>
    </source>
</evidence>
<protein>
    <submittedName>
        <fullName evidence="12">Glycoside hydrolase family 16</fullName>
    </submittedName>
</protein>
<dbReference type="GO" id="GO:0031505">
    <property type="term" value="P:fungal-type cell wall organization"/>
    <property type="evidence" value="ECO:0007669"/>
    <property type="project" value="TreeGrafter"/>
</dbReference>
<dbReference type="GO" id="GO:0015926">
    <property type="term" value="F:glucosidase activity"/>
    <property type="evidence" value="ECO:0007669"/>
    <property type="project" value="TreeGrafter"/>
</dbReference>
<dbReference type="GO" id="GO:0006078">
    <property type="term" value="P:(1-&gt;6)-beta-D-glucan biosynthetic process"/>
    <property type="evidence" value="ECO:0007669"/>
    <property type="project" value="TreeGrafter"/>
</dbReference>
<evidence type="ECO:0000259" key="11">
    <source>
        <dbReference type="PROSITE" id="PS51762"/>
    </source>
</evidence>
<name>A0A286UBD7_9AGAM</name>
<sequence>MSHASRRVAPPSVYSQVPSSPPRLNSLAAPYSSGASRNPSAQYSYSNAGREETIQNVQTGAIGSDFGPYSYRPDSVNGNIYRSSRYSAHSEQSSGTGHEKAATAGVAIGAGAAPAATATMPAYLWDAKDPDLDDPLHNPDPVRDAALDRQFTFFSLRGWANATVLLLIVAGLVTLFIGYPIIVDATKTSSNVAGFNLGGINASGQVPDLPNFPSLIDKDTPSSVYTRKGQDGKTYSLVFSDEFEQDGRTFYPGDDPYWEAVDLNYWPTGDLEWYDPSAITTENGKLVITLQLKQNHDLNFMSGMLQSWNKFCFTTGIIEVSVSLPGDAETPGLWPAIWTLGNLGRAGYGATTDGMWPYTYAACDTGTFPNQTDASGNPSSSEGLSYLPGQRVSACTCDGSDHPGPDVGTGRGVPEIDVFEHQIDNSVRRGQMSQSFQVAPFDTNYYFDNSSDVTTIYDDSVTELNSYHGAQYQEAVSALTFTDSQNYNDSGYATYGFEWWSNENNRDEGYIEWSSTGTPAWKITAASVGPDSSADVSQRIIPEEAHYIIINLGISPGFQKADYQNLKFPSKMYVDYVRVWQREGQENIGCSPSRRPTADYIANHINAYSDANLTTWEQAGYTFPRNSFNQLPFISFYFLLLTSLHTSWFIIPRFQFLFHERTLHLFWID</sequence>
<feature type="compositionally biased region" description="Low complexity" evidence="9">
    <location>
        <begin position="8"/>
        <end position="18"/>
    </location>
</feature>
<keyword evidence="12" id="KW-0378">Hydrolase</keyword>
<dbReference type="FunFam" id="2.60.120.200:FF:000140">
    <property type="entry name" value="Beta-glucan synthesis-associated protein"/>
    <property type="match status" value="1"/>
</dbReference>
<keyword evidence="6 10" id="KW-0472">Membrane</keyword>
<dbReference type="PROSITE" id="PS51762">
    <property type="entry name" value="GH16_2"/>
    <property type="match status" value="1"/>
</dbReference>
<dbReference type="EMBL" id="NBII01000007">
    <property type="protein sequence ID" value="PAV16893.1"/>
    <property type="molecule type" value="Genomic_DNA"/>
</dbReference>
<keyword evidence="3 10" id="KW-0812">Transmembrane</keyword>
<dbReference type="PANTHER" id="PTHR31361">
    <property type="entry name" value="BETA-GLUCAN SYNTHESIS-ASSOCIATED PROTEIN KRE6-RELATED"/>
    <property type="match status" value="1"/>
</dbReference>
<dbReference type="GO" id="GO:0005789">
    <property type="term" value="C:endoplasmic reticulum membrane"/>
    <property type="evidence" value="ECO:0007669"/>
    <property type="project" value="TreeGrafter"/>
</dbReference>
<dbReference type="InterPro" id="IPR005629">
    <property type="entry name" value="Skn1/Kre6/Sbg1"/>
</dbReference>
<gene>
    <name evidence="12" type="ORF">PNOK_0695700</name>
</gene>